<gene>
    <name evidence="1" type="ORF">ABW16_01680</name>
</gene>
<keyword evidence="2" id="KW-1185">Reference proteome</keyword>
<evidence type="ECO:0000313" key="2">
    <source>
        <dbReference type="Proteomes" id="UP000036464"/>
    </source>
</evidence>
<comment type="caution">
    <text evidence="1">The sequence shown here is derived from an EMBL/GenBank/DDBJ whole genome shotgun (WGS) entry which is preliminary data.</text>
</comment>
<evidence type="ECO:0000313" key="1">
    <source>
        <dbReference type="EMBL" id="KLO31573.1"/>
    </source>
</evidence>
<dbReference type="RefSeq" id="WP_047317359.1">
    <property type="nucleotide sequence ID" value="NZ_LDPO01000001.1"/>
</dbReference>
<protein>
    <submittedName>
        <fullName evidence="1">Uncharacterized protein</fullName>
    </submittedName>
</protein>
<name>A0ABR5FKM4_9MYCO</name>
<accession>A0ABR5FKM4</accession>
<proteinExistence type="predicted"/>
<dbReference type="EMBL" id="LDPO01000001">
    <property type="protein sequence ID" value="KLO31573.1"/>
    <property type="molecule type" value="Genomic_DNA"/>
</dbReference>
<dbReference type="Proteomes" id="UP000036464">
    <property type="component" value="Unassembled WGS sequence"/>
</dbReference>
<organism evidence="1 2">
    <name type="scientific">Mycolicibacter heraklionensis</name>
    <dbReference type="NCBI Taxonomy" id="512402"/>
    <lineage>
        <taxon>Bacteria</taxon>
        <taxon>Bacillati</taxon>
        <taxon>Actinomycetota</taxon>
        <taxon>Actinomycetes</taxon>
        <taxon>Mycobacteriales</taxon>
        <taxon>Mycobacteriaceae</taxon>
        <taxon>Mycolicibacter</taxon>
    </lineage>
</organism>
<sequence>MKLGKRPARPGAVKLRFSDFADTTKLDEPPADFGHERLIGWDWGMLGNDQVGDCYEAGALHEIMLWNAEAGRSVPVDAATAIANYRELTGYDPNAAVDPATGENPTDNGTDIAAALAKRRSTGLSDAAGRRHPIGAYVALDPGNWEQLRYAAYYFDGVGLGLQMPRQWIQQFPKTWDAVTRPQPAGGHYVPCVAFRDGNAVLVSWGSLVEITQAGYEQASDEAYAYLTVEKFRTGVATATGIDVEALRAQLQALTSVE</sequence>
<reference evidence="1 2" key="1">
    <citation type="submission" date="2015-05" db="EMBL/GenBank/DDBJ databases">
        <title>Genome sequence of Mycobacterium heraklionense Davo strain.</title>
        <authorList>
            <person name="Greninger A.L."/>
            <person name="Cunningham G."/>
            <person name="Miller S."/>
        </authorList>
    </citation>
    <scope>NUCLEOTIDE SEQUENCE [LARGE SCALE GENOMIC DNA]</scope>
    <source>
        <strain evidence="1 2">Davo</strain>
    </source>
</reference>